<dbReference type="EMBL" id="KB096457">
    <property type="protein sequence ID" value="ESO04714.1"/>
    <property type="molecule type" value="Genomic_DNA"/>
</dbReference>
<dbReference type="CTD" id="20203986"/>
<keyword evidence="1" id="KW-0175">Coiled coil</keyword>
<protein>
    <submittedName>
        <fullName evidence="3 4">Uncharacterized protein</fullName>
    </submittedName>
</protein>
<evidence type="ECO:0000313" key="4">
    <source>
        <dbReference type="EnsemblMetazoa" id="HelroP172389"/>
    </source>
</evidence>
<reference evidence="3 5" key="2">
    <citation type="journal article" date="2013" name="Nature">
        <title>Insights into bilaterian evolution from three spiralian genomes.</title>
        <authorList>
            <person name="Simakov O."/>
            <person name="Marletaz F."/>
            <person name="Cho S.J."/>
            <person name="Edsinger-Gonzales E."/>
            <person name="Havlak P."/>
            <person name="Hellsten U."/>
            <person name="Kuo D.H."/>
            <person name="Larsson T."/>
            <person name="Lv J."/>
            <person name="Arendt D."/>
            <person name="Savage R."/>
            <person name="Osoegawa K."/>
            <person name="de Jong P."/>
            <person name="Grimwood J."/>
            <person name="Chapman J.A."/>
            <person name="Shapiro H."/>
            <person name="Aerts A."/>
            <person name="Otillar R.P."/>
            <person name="Terry A.Y."/>
            <person name="Boore J.L."/>
            <person name="Grigoriev I.V."/>
            <person name="Lindberg D.R."/>
            <person name="Seaver E.C."/>
            <person name="Weisblat D.A."/>
            <person name="Putnam N.H."/>
            <person name="Rokhsar D.S."/>
        </authorList>
    </citation>
    <scope>NUCLEOTIDE SEQUENCE</scope>
</reference>
<dbReference type="RefSeq" id="XP_009017293.1">
    <property type="nucleotide sequence ID" value="XM_009019045.1"/>
</dbReference>
<dbReference type="InterPro" id="IPR037386">
    <property type="entry name" value="CCDC40"/>
</dbReference>
<feature type="coiled-coil region" evidence="1">
    <location>
        <begin position="518"/>
        <end position="545"/>
    </location>
</feature>
<dbReference type="PANTHER" id="PTHR16275">
    <property type="entry name" value="COILED-COIL DOMAIN-CONTAINING PROTEIN 40"/>
    <property type="match status" value="1"/>
</dbReference>
<keyword evidence="5" id="KW-1185">Reference proteome</keyword>
<dbReference type="GeneID" id="20203986"/>
<feature type="compositionally biased region" description="Acidic residues" evidence="2">
    <location>
        <begin position="198"/>
        <end position="210"/>
    </location>
</feature>
<organism evidence="4 5">
    <name type="scientific">Helobdella robusta</name>
    <name type="common">Californian leech</name>
    <dbReference type="NCBI Taxonomy" id="6412"/>
    <lineage>
        <taxon>Eukaryota</taxon>
        <taxon>Metazoa</taxon>
        <taxon>Spiralia</taxon>
        <taxon>Lophotrochozoa</taxon>
        <taxon>Annelida</taxon>
        <taxon>Clitellata</taxon>
        <taxon>Hirudinea</taxon>
        <taxon>Rhynchobdellida</taxon>
        <taxon>Glossiphoniidae</taxon>
        <taxon>Helobdella</taxon>
    </lineage>
</organism>
<dbReference type="EnsemblMetazoa" id="HelroT172389">
    <property type="protein sequence ID" value="HelroP172389"/>
    <property type="gene ID" value="HelroG172389"/>
</dbReference>
<dbReference type="GO" id="GO:0035082">
    <property type="term" value="P:axoneme assembly"/>
    <property type="evidence" value="ECO:0007669"/>
    <property type="project" value="InterPro"/>
</dbReference>
<dbReference type="EMBL" id="AMQM01004193">
    <property type="status" value="NOT_ANNOTATED_CDS"/>
    <property type="molecule type" value="Genomic_DNA"/>
</dbReference>
<dbReference type="OrthoDB" id="188741at2759"/>
<accession>T1F587</accession>
<feature type="region of interest" description="Disordered" evidence="2">
    <location>
        <begin position="1"/>
        <end position="60"/>
    </location>
</feature>
<dbReference type="STRING" id="6412.T1F587"/>
<proteinExistence type="predicted"/>
<evidence type="ECO:0000313" key="3">
    <source>
        <dbReference type="EMBL" id="ESO04714.1"/>
    </source>
</evidence>
<dbReference type="eggNOG" id="ENOG502QQ91">
    <property type="taxonomic scope" value="Eukaryota"/>
</dbReference>
<feature type="region of interest" description="Disordered" evidence="2">
    <location>
        <begin position="198"/>
        <end position="221"/>
    </location>
</feature>
<name>T1F587_HELRO</name>
<evidence type="ECO:0000313" key="5">
    <source>
        <dbReference type="Proteomes" id="UP000015101"/>
    </source>
</evidence>
<dbReference type="PANTHER" id="PTHR16275:SF8">
    <property type="entry name" value="COILED-COIL DOMAIN-CONTAINING PROTEIN 40"/>
    <property type="match status" value="1"/>
</dbReference>
<gene>
    <name evidence="4" type="primary">20203986</name>
    <name evidence="3" type="ORF">HELRODRAFT_172389</name>
</gene>
<dbReference type="AlphaFoldDB" id="T1F587"/>
<dbReference type="KEGG" id="hro:HELRODRAFT_172389"/>
<sequence>MADQDLKRKVSSTAAKSKSSESEFSIRNGVSKSTFDDDKKIESIMEEKTTNNEDGKNFKDTSLLSIDDVLEEVDELIDEFDDDTDNDNEEMRPPVTPFADADAQEQEQEQPPPTSVAEDQIYRKNIENIPKASFKNIKLSESSQRFFKISTISSLSSIDNASLRRTKKKSMKLEQVSHLLEKESVAFLDDFDIPDIPIETDEEEDEEENDEKLVTKSSEASTISPNAEVVGRQQETSDFTLLDPDHPQMDRFQEALREQYEKKNGELIIEMMEANNCLKKKKEEKTEMALYLRYLQADVEKSKSILQKQQTDFEEVSQKRKKEDDELEEARRMYEEKLMQLQCENKKLENLKVELDNVNTHHLYLECKGSALREDIMITRRCLSRTKQLANQAEEKQQEHVRMMKRNGVMGCGVWVYVEECWVEGCRQRNDLLLTQLNRKKQRIEEDIDAFNLNIDAMQLEIKLLNESISEAAVELEAVQLEKKNVMQQWDCQLLIAQKKDESHNQALQVYQSILGQLKSETSAIEQLNKAVSEEQLKNADLLMEMKKSLLGFFLFIYSMI</sequence>
<feature type="compositionally biased region" description="Acidic residues" evidence="2">
    <location>
        <begin position="78"/>
        <end position="88"/>
    </location>
</feature>
<feature type="coiled-coil region" evidence="1">
    <location>
        <begin position="306"/>
        <end position="361"/>
    </location>
</feature>
<feature type="compositionally biased region" description="Low complexity" evidence="2">
    <location>
        <begin position="11"/>
        <end position="25"/>
    </location>
</feature>
<feature type="coiled-coil region" evidence="1">
    <location>
        <begin position="434"/>
        <end position="489"/>
    </location>
</feature>
<reference evidence="5" key="1">
    <citation type="submission" date="2012-12" db="EMBL/GenBank/DDBJ databases">
        <authorList>
            <person name="Hellsten U."/>
            <person name="Grimwood J."/>
            <person name="Chapman J.A."/>
            <person name="Shapiro H."/>
            <person name="Aerts A."/>
            <person name="Otillar R.P."/>
            <person name="Terry A.Y."/>
            <person name="Boore J.L."/>
            <person name="Simakov O."/>
            <person name="Marletaz F."/>
            <person name="Cho S.-J."/>
            <person name="Edsinger-Gonzales E."/>
            <person name="Havlak P."/>
            <person name="Kuo D.-H."/>
            <person name="Larsson T."/>
            <person name="Lv J."/>
            <person name="Arendt D."/>
            <person name="Savage R."/>
            <person name="Osoegawa K."/>
            <person name="de Jong P."/>
            <person name="Lindberg D.R."/>
            <person name="Seaver E.C."/>
            <person name="Weisblat D.A."/>
            <person name="Putnam N.H."/>
            <person name="Grigoriev I.V."/>
            <person name="Rokhsar D.S."/>
        </authorList>
    </citation>
    <scope>NUCLEOTIDE SEQUENCE</scope>
</reference>
<evidence type="ECO:0000256" key="1">
    <source>
        <dbReference type="SAM" id="Coils"/>
    </source>
</evidence>
<evidence type="ECO:0000256" key="2">
    <source>
        <dbReference type="SAM" id="MobiDB-lite"/>
    </source>
</evidence>
<dbReference type="InParanoid" id="T1F587"/>
<feature type="region of interest" description="Disordered" evidence="2">
    <location>
        <begin position="78"/>
        <end position="121"/>
    </location>
</feature>
<dbReference type="HOGENOM" id="CLU_485980_0_0_1"/>
<dbReference type="Proteomes" id="UP000015101">
    <property type="component" value="Unassembled WGS sequence"/>
</dbReference>
<feature type="compositionally biased region" description="Basic and acidic residues" evidence="2">
    <location>
        <begin position="34"/>
        <end position="59"/>
    </location>
</feature>
<reference evidence="4" key="3">
    <citation type="submission" date="2015-06" db="UniProtKB">
        <authorList>
            <consortium name="EnsemblMetazoa"/>
        </authorList>
    </citation>
    <scope>IDENTIFICATION</scope>
</reference>